<evidence type="ECO:0000313" key="1">
    <source>
        <dbReference type="EMBL" id="JAD35847.1"/>
    </source>
</evidence>
<sequence>MNSITLTRATTMTWRIP</sequence>
<name>A0A0A8ZLX1_ARUDO</name>
<reference evidence="1" key="1">
    <citation type="submission" date="2014-09" db="EMBL/GenBank/DDBJ databases">
        <authorList>
            <person name="Magalhaes I.L.F."/>
            <person name="Oliveira U."/>
            <person name="Santos F.R."/>
            <person name="Vidigal T.H.D.A."/>
            <person name="Brescovit A.D."/>
            <person name="Santos A.J."/>
        </authorList>
    </citation>
    <scope>NUCLEOTIDE SEQUENCE</scope>
    <source>
        <tissue evidence="1">Shoot tissue taken approximately 20 cm above the soil surface</tissue>
    </source>
</reference>
<dbReference type="AlphaFoldDB" id="A0A0A8ZLX1"/>
<dbReference type="EMBL" id="GBRH01262048">
    <property type="protein sequence ID" value="JAD35847.1"/>
    <property type="molecule type" value="Transcribed_RNA"/>
</dbReference>
<proteinExistence type="predicted"/>
<reference evidence="1" key="2">
    <citation type="journal article" date="2015" name="Data Brief">
        <title>Shoot transcriptome of the giant reed, Arundo donax.</title>
        <authorList>
            <person name="Barrero R.A."/>
            <person name="Guerrero F.D."/>
            <person name="Moolhuijzen P."/>
            <person name="Goolsby J.A."/>
            <person name="Tidwell J."/>
            <person name="Bellgard S.E."/>
            <person name="Bellgard M.I."/>
        </authorList>
    </citation>
    <scope>NUCLEOTIDE SEQUENCE</scope>
    <source>
        <tissue evidence="1">Shoot tissue taken approximately 20 cm above the soil surface</tissue>
    </source>
</reference>
<protein>
    <submittedName>
        <fullName evidence="1">Uncharacterized protein</fullName>
    </submittedName>
</protein>
<accession>A0A0A8ZLX1</accession>
<organism evidence="1">
    <name type="scientific">Arundo donax</name>
    <name type="common">Giant reed</name>
    <name type="synonym">Donax arundinaceus</name>
    <dbReference type="NCBI Taxonomy" id="35708"/>
    <lineage>
        <taxon>Eukaryota</taxon>
        <taxon>Viridiplantae</taxon>
        <taxon>Streptophyta</taxon>
        <taxon>Embryophyta</taxon>
        <taxon>Tracheophyta</taxon>
        <taxon>Spermatophyta</taxon>
        <taxon>Magnoliopsida</taxon>
        <taxon>Liliopsida</taxon>
        <taxon>Poales</taxon>
        <taxon>Poaceae</taxon>
        <taxon>PACMAD clade</taxon>
        <taxon>Arundinoideae</taxon>
        <taxon>Arundineae</taxon>
        <taxon>Arundo</taxon>
    </lineage>
</organism>